<organism evidence="1">
    <name type="scientific">Anguilla anguilla</name>
    <name type="common">European freshwater eel</name>
    <name type="synonym">Muraena anguilla</name>
    <dbReference type="NCBI Taxonomy" id="7936"/>
    <lineage>
        <taxon>Eukaryota</taxon>
        <taxon>Metazoa</taxon>
        <taxon>Chordata</taxon>
        <taxon>Craniata</taxon>
        <taxon>Vertebrata</taxon>
        <taxon>Euteleostomi</taxon>
        <taxon>Actinopterygii</taxon>
        <taxon>Neopterygii</taxon>
        <taxon>Teleostei</taxon>
        <taxon>Anguilliformes</taxon>
        <taxon>Anguillidae</taxon>
        <taxon>Anguilla</taxon>
    </lineage>
</organism>
<name>A0A0E9QYA1_ANGAN</name>
<protein>
    <submittedName>
        <fullName evidence="1">Uncharacterized protein</fullName>
    </submittedName>
</protein>
<dbReference type="AlphaFoldDB" id="A0A0E9QYA1"/>
<proteinExistence type="predicted"/>
<reference evidence="1" key="1">
    <citation type="submission" date="2014-11" db="EMBL/GenBank/DDBJ databases">
        <authorList>
            <person name="Amaro Gonzalez C."/>
        </authorList>
    </citation>
    <scope>NUCLEOTIDE SEQUENCE</scope>
</reference>
<accession>A0A0E9QYA1</accession>
<reference evidence="1" key="2">
    <citation type="journal article" date="2015" name="Fish Shellfish Immunol.">
        <title>Early steps in the European eel (Anguilla anguilla)-Vibrio vulnificus interaction in the gills: Role of the RtxA13 toxin.</title>
        <authorList>
            <person name="Callol A."/>
            <person name="Pajuelo D."/>
            <person name="Ebbesson L."/>
            <person name="Teles M."/>
            <person name="MacKenzie S."/>
            <person name="Amaro C."/>
        </authorList>
    </citation>
    <scope>NUCLEOTIDE SEQUENCE</scope>
</reference>
<evidence type="ECO:0000313" key="1">
    <source>
        <dbReference type="EMBL" id="JAH21814.1"/>
    </source>
</evidence>
<sequence length="23" mass="2664">MYTQSCSYIKIVARFDGQKAILK</sequence>
<dbReference type="EMBL" id="GBXM01086763">
    <property type="protein sequence ID" value="JAH21814.1"/>
    <property type="molecule type" value="Transcribed_RNA"/>
</dbReference>